<comment type="caution">
    <text evidence="3">The sequence shown here is derived from an EMBL/GenBank/DDBJ whole genome shotgun (WGS) entry which is preliminary data.</text>
</comment>
<name>A0AAE0A539_9ROSI</name>
<keyword evidence="4" id="KW-1185">Reference proteome</keyword>
<feature type="signal peptide" evidence="2">
    <location>
        <begin position="1"/>
        <end position="30"/>
    </location>
</feature>
<accession>A0AAE0A539</accession>
<sequence>MCWPLTPLLHRSCRVRTAMLLSLLISQLLASRRIAALELVPGRVQKCIFKPVEDNSRWTRFLRAPNVMTPHQLLRGKNLNFGASTAASQPAFGSAEQNYSSSTSVPGNQLHQQNPNKRPRHN</sequence>
<evidence type="ECO:0000256" key="1">
    <source>
        <dbReference type="SAM" id="MobiDB-lite"/>
    </source>
</evidence>
<protein>
    <recommendedName>
        <fullName evidence="5">Secreted protein</fullName>
    </recommendedName>
</protein>
<feature type="region of interest" description="Disordered" evidence="1">
    <location>
        <begin position="92"/>
        <end position="122"/>
    </location>
</feature>
<feature type="chain" id="PRO_5042238103" description="Secreted protein" evidence="2">
    <location>
        <begin position="31"/>
        <end position="122"/>
    </location>
</feature>
<evidence type="ECO:0000256" key="2">
    <source>
        <dbReference type="SAM" id="SignalP"/>
    </source>
</evidence>
<dbReference type="Proteomes" id="UP001281410">
    <property type="component" value="Unassembled WGS sequence"/>
</dbReference>
<dbReference type="EMBL" id="JANJYJ010000007">
    <property type="protein sequence ID" value="KAK3200467.1"/>
    <property type="molecule type" value="Genomic_DNA"/>
</dbReference>
<evidence type="ECO:0000313" key="4">
    <source>
        <dbReference type="Proteomes" id="UP001281410"/>
    </source>
</evidence>
<reference evidence="3" key="1">
    <citation type="journal article" date="2023" name="Plant J.">
        <title>Genome sequences and population genomics provide insights into the demographic history, inbreeding, and mutation load of two 'living fossil' tree species of Dipteronia.</title>
        <authorList>
            <person name="Feng Y."/>
            <person name="Comes H.P."/>
            <person name="Chen J."/>
            <person name="Zhu S."/>
            <person name="Lu R."/>
            <person name="Zhang X."/>
            <person name="Li P."/>
            <person name="Qiu J."/>
            <person name="Olsen K.M."/>
            <person name="Qiu Y."/>
        </authorList>
    </citation>
    <scope>NUCLEOTIDE SEQUENCE</scope>
    <source>
        <strain evidence="3">NBL</strain>
    </source>
</reference>
<evidence type="ECO:0008006" key="5">
    <source>
        <dbReference type="Google" id="ProtNLM"/>
    </source>
</evidence>
<organism evidence="3 4">
    <name type="scientific">Dipteronia sinensis</name>
    <dbReference type="NCBI Taxonomy" id="43782"/>
    <lineage>
        <taxon>Eukaryota</taxon>
        <taxon>Viridiplantae</taxon>
        <taxon>Streptophyta</taxon>
        <taxon>Embryophyta</taxon>
        <taxon>Tracheophyta</taxon>
        <taxon>Spermatophyta</taxon>
        <taxon>Magnoliopsida</taxon>
        <taxon>eudicotyledons</taxon>
        <taxon>Gunneridae</taxon>
        <taxon>Pentapetalae</taxon>
        <taxon>rosids</taxon>
        <taxon>malvids</taxon>
        <taxon>Sapindales</taxon>
        <taxon>Sapindaceae</taxon>
        <taxon>Hippocastanoideae</taxon>
        <taxon>Acereae</taxon>
        <taxon>Dipteronia</taxon>
    </lineage>
</organism>
<gene>
    <name evidence="3" type="ORF">Dsin_023882</name>
</gene>
<keyword evidence="2" id="KW-0732">Signal</keyword>
<feature type="compositionally biased region" description="Polar residues" evidence="1">
    <location>
        <begin position="95"/>
        <end position="116"/>
    </location>
</feature>
<proteinExistence type="predicted"/>
<evidence type="ECO:0000313" key="3">
    <source>
        <dbReference type="EMBL" id="KAK3200467.1"/>
    </source>
</evidence>
<dbReference type="AlphaFoldDB" id="A0AAE0A539"/>